<evidence type="ECO:0000313" key="1">
    <source>
        <dbReference type="EMBL" id="CAA0109941.1"/>
    </source>
</evidence>
<sequence>MMKSISIKQAIVIIAFLGLAIGSGSTPSVRSTTDYTAHVIPHGVLANKSIKIVAADGSFTLEPGKRFDTPFSVYDWNSSTNTFIEAGKLVEHAPDALAHGGKAVLIYQDGYEKPLHGVLAFNQAIKAASGPASRSYMINIPEDKLQAARDGLTAVAYEKMKWEATYSDGSSAENWWYAWAIWISAYPL</sequence>
<proteinExistence type="predicted"/>
<gene>
    <name evidence="1" type="ORF">DPBNPPHM_01334</name>
</gene>
<name>A0A5S9PZP5_9GAMM</name>
<reference evidence="1 2" key="1">
    <citation type="submission" date="2019-11" db="EMBL/GenBank/DDBJ databases">
        <authorList>
            <person name="Holert J."/>
        </authorList>
    </citation>
    <scope>NUCLEOTIDE SEQUENCE [LARGE SCALE GENOMIC DNA]</scope>
    <source>
        <strain evidence="1">BC5_2</strain>
    </source>
</reference>
<dbReference type="EMBL" id="CACSII010000016">
    <property type="protein sequence ID" value="CAA0109941.1"/>
    <property type="molecule type" value="Genomic_DNA"/>
</dbReference>
<dbReference type="Proteomes" id="UP000434580">
    <property type="component" value="Unassembled WGS sequence"/>
</dbReference>
<protein>
    <submittedName>
        <fullName evidence="1">Uncharacterized protein</fullName>
    </submittedName>
</protein>
<dbReference type="OrthoDB" id="6192998at2"/>
<organism evidence="1 2">
    <name type="scientific">BD1-7 clade bacterium</name>
    <dbReference type="NCBI Taxonomy" id="2029982"/>
    <lineage>
        <taxon>Bacteria</taxon>
        <taxon>Pseudomonadati</taxon>
        <taxon>Pseudomonadota</taxon>
        <taxon>Gammaproteobacteria</taxon>
        <taxon>Cellvibrionales</taxon>
        <taxon>Spongiibacteraceae</taxon>
        <taxon>BD1-7 clade</taxon>
    </lineage>
</organism>
<accession>A0A5S9PZP5</accession>
<dbReference type="AlphaFoldDB" id="A0A5S9PZP5"/>
<evidence type="ECO:0000313" key="2">
    <source>
        <dbReference type="Proteomes" id="UP000434580"/>
    </source>
</evidence>